<reference evidence="2 3" key="1">
    <citation type="submission" date="2018-03" db="EMBL/GenBank/DDBJ databases">
        <authorList>
            <person name="Keele B.F."/>
        </authorList>
    </citation>
    <scope>NUCLEOTIDE SEQUENCE [LARGE SCALE GENOMIC DNA]</scope>
    <source>
        <strain evidence="2 3">AU19729</strain>
    </source>
</reference>
<sequence length="144" mass="15347">MKYSSRTALGVVAVTIAVFAHDAFSAEQASLPQPEHAGNVTYLSGGIGSDQSAAIKQQMGKYPLVLEFAGHTSSGNDYLADVPVKIVDAHGKTVLSTRTTGPFLLVSMPDGRYTVSASYKGQAMQRSVDVRKSSHAHSVFVWTM</sequence>
<comment type="caution">
    <text evidence="2">The sequence shown here is derived from an EMBL/GenBank/DDBJ whole genome shotgun (WGS) entry which is preliminary data.</text>
</comment>
<keyword evidence="2" id="KW-0378">Hydrolase</keyword>
<evidence type="ECO:0000313" key="3">
    <source>
        <dbReference type="Proteomes" id="UP000238982"/>
    </source>
</evidence>
<keyword evidence="2" id="KW-0645">Protease</keyword>
<dbReference type="RefSeq" id="WP_038442203.1">
    <property type="nucleotide sequence ID" value="NZ_CADFDE010000013.1"/>
</dbReference>
<evidence type="ECO:0000313" key="2">
    <source>
        <dbReference type="EMBL" id="PRF55605.1"/>
    </source>
</evidence>
<keyword evidence="1" id="KW-0732">Signal</keyword>
<dbReference type="KEGG" id="bmk:DM80_5959"/>
<accession>A0A228EJD2</accession>
<dbReference type="GeneID" id="93171756"/>
<gene>
    <name evidence="2" type="ORF">C6Q15_25655</name>
</gene>
<organism evidence="2 3">
    <name type="scientific">Burkholderia multivorans</name>
    <dbReference type="NCBI Taxonomy" id="87883"/>
    <lineage>
        <taxon>Bacteria</taxon>
        <taxon>Pseudomonadati</taxon>
        <taxon>Pseudomonadota</taxon>
        <taxon>Betaproteobacteria</taxon>
        <taxon>Burkholderiales</taxon>
        <taxon>Burkholderiaceae</taxon>
        <taxon>Burkholderia</taxon>
        <taxon>Burkholderia cepacia complex</taxon>
    </lineage>
</organism>
<evidence type="ECO:0000256" key="1">
    <source>
        <dbReference type="SAM" id="SignalP"/>
    </source>
</evidence>
<feature type="signal peptide" evidence="1">
    <location>
        <begin position="1"/>
        <end position="20"/>
    </location>
</feature>
<name>A0A228EJD2_9BURK</name>
<proteinExistence type="predicted"/>
<keyword evidence="2" id="KW-0121">Carboxypeptidase</keyword>
<dbReference type="EMBL" id="PVGH01000095">
    <property type="protein sequence ID" value="PRF55605.1"/>
    <property type="molecule type" value="Genomic_DNA"/>
</dbReference>
<dbReference type="Proteomes" id="UP000238982">
    <property type="component" value="Unassembled WGS sequence"/>
</dbReference>
<dbReference type="GO" id="GO:0004180">
    <property type="term" value="F:carboxypeptidase activity"/>
    <property type="evidence" value="ECO:0007669"/>
    <property type="project" value="UniProtKB-KW"/>
</dbReference>
<dbReference type="AlphaFoldDB" id="A0A228EJD2"/>
<feature type="chain" id="PRO_5011190059" evidence="1">
    <location>
        <begin position="21"/>
        <end position="144"/>
    </location>
</feature>
<protein>
    <submittedName>
        <fullName evidence="2">Carboxypeptidase regulatory-like domain-containing protein</fullName>
    </submittedName>
</protein>